<keyword evidence="10" id="KW-1185">Reference proteome</keyword>
<dbReference type="CDD" id="cd11642">
    <property type="entry name" value="SUMT"/>
    <property type="match status" value="1"/>
</dbReference>
<dbReference type="InterPro" id="IPR003043">
    <property type="entry name" value="Uropor_MeTrfase_CS"/>
</dbReference>
<dbReference type="InterPro" id="IPR000878">
    <property type="entry name" value="4pyrrol_Mease"/>
</dbReference>
<keyword evidence="2 6" id="KW-0489">Methyltransferase</keyword>
<dbReference type="InterPro" id="IPR035996">
    <property type="entry name" value="4pyrrol_Methylase_sf"/>
</dbReference>
<dbReference type="Proteomes" id="UP000579281">
    <property type="component" value="Unassembled WGS sequence"/>
</dbReference>
<dbReference type="PROSITE" id="PS00839">
    <property type="entry name" value="SUMT_1"/>
    <property type="match status" value="1"/>
</dbReference>
<keyword evidence="3 6" id="KW-0808">Transferase</keyword>
<organism evidence="9 10">
    <name type="scientific">Anaerosolibacter carboniphilus</name>
    <dbReference type="NCBI Taxonomy" id="1417629"/>
    <lineage>
        <taxon>Bacteria</taxon>
        <taxon>Bacillati</taxon>
        <taxon>Bacillota</taxon>
        <taxon>Clostridia</taxon>
        <taxon>Peptostreptococcales</taxon>
        <taxon>Thermotaleaceae</taxon>
        <taxon>Anaerosolibacter</taxon>
    </lineage>
</organism>
<dbReference type="FunFam" id="3.40.50.10090:FF:000001">
    <property type="entry name" value="Bifunctional uroporphyrinogen-III C-methyltransferase/uroporphyrinogen-III synthase"/>
    <property type="match status" value="1"/>
</dbReference>
<dbReference type="GO" id="GO:0019354">
    <property type="term" value="P:siroheme biosynthetic process"/>
    <property type="evidence" value="ECO:0007669"/>
    <property type="project" value="InterPro"/>
</dbReference>
<dbReference type="FunFam" id="3.30.950.10:FF:000001">
    <property type="entry name" value="Siroheme synthase"/>
    <property type="match status" value="1"/>
</dbReference>
<dbReference type="InterPro" id="IPR036108">
    <property type="entry name" value="4pyrrol_syn_uPrphyn_synt_sf"/>
</dbReference>
<dbReference type="Gene3D" id="3.40.50.10090">
    <property type="match status" value="2"/>
</dbReference>
<dbReference type="CDD" id="cd06578">
    <property type="entry name" value="HemD"/>
    <property type="match status" value="1"/>
</dbReference>
<reference evidence="9 10" key="1">
    <citation type="submission" date="2020-08" db="EMBL/GenBank/DDBJ databases">
        <title>Genomic Encyclopedia of Type Strains, Phase IV (KMG-IV): sequencing the most valuable type-strain genomes for metagenomic binning, comparative biology and taxonomic classification.</title>
        <authorList>
            <person name="Goeker M."/>
        </authorList>
    </citation>
    <scope>NUCLEOTIDE SEQUENCE [LARGE SCALE GENOMIC DNA]</scope>
    <source>
        <strain evidence="9 10">DSM 103526</strain>
    </source>
</reference>
<dbReference type="InterPro" id="IPR050161">
    <property type="entry name" value="Siro_Cobalamin_biosynth"/>
</dbReference>
<evidence type="ECO:0000313" key="10">
    <source>
        <dbReference type="Proteomes" id="UP000579281"/>
    </source>
</evidence>
<dbReference type="AlphaFoldDB" id="A0A841KWM6"/>
<dbReference type="GO" id="GO:0032259">
    <property type="term" value="P:methylation"/>
    <property type="evidence" value="ECO:0007669"/>
    <property type="project" value="UniProtKB-KW"/>
</dbReference>
<dbReference type="Pfam" id="PF00590">
    <property type="entry name" value="TP_methylase"/>
    <property type="match status" value="1"/>
</dbReference>
<dbReference type="InterPro" id="IPR003754">
    <property type="entry name" value="4pyrrol_synth_uPrphyn_synth"/>
</dbReference>
<dbReference type="Gene3D" id="3.40.1010.10">
    <property type="entry name" value="Cobalt-precorrin-4 Transmethylase, Domain 1"/>
    <property type="match status" value="1"/>
</dbReference>
<dbReference type="GO" id="GO:0004851">
    <property type="term" value="F:uroporphyrin-III C-methyltransferase activity"/>
    <property type="evidence" value="ECO:0007669"/>
    <property type="project" value="UniProtKB-EC"/>
</dbReference>
<evidence type="ECO:0000259" key="8">
    <source>
        <dbReference type="Pfam" id="PF02602"/>
    </source>
</evidence>
<evidence type="ECO:0000256" key="1">
    <source>
        <dbReference type="ARBA" id="ARBA00012162"/>
    </source>
</evidence>
<feature type="domain" description="Tetrapyrrole biosynthesis uroporphyrinogen III synthase" evidence="8">
    <location>
        <begin position="272"/>
        <end position="499"/>
    </location>
</feature>
<dbReference type="PROSITE" id="PS00840">
    <property type="entry name" value="SUMT_2"/>
    <property type="match status" value="1"/>
</dbReference>
<dbReference type="FunFam" id="3.40.1010.10:FF:000001">
    <property type="entry name" value="Siroheme synthase"/>
    <property type="match status" value="1"/>
</dbReference>
<gene>
    <name evidence="9" type="ORF">HNQ80_000672</name>
</gene>
<dbReference type="PANTHER" id="PTHR45790:SF3">
    <property type="entry name" value="S-ADENOSYL-L-METHIONINE-DEPENDENT UROPORPHYRINOGEN III METHYLTRANSFERASE, CHLOROPLASTIC"/>
    <property type="match status" value="1"/>
</dbReference>
<evidence type="ECO:0000313" key="9">
    <source>
        <dbReference type="EMBL" id="MBB6214589.1"/>
    </source>
</evidence>
<evidence type="ECO:0000256" key="2">
    <source>
        <dbReference type="ARBA" id="ARBA00022603"/>
    </source>
</evidence>
<evidence type="ECO:0000256" key="5">
    <source>
        <dbReference type="ARBA" id="ARBA00023244"/>
    </source>
</evidence>
<name>A0A841KWM6_9FIRM</name>
<evidence type="ECO:0000256" key="6">
    <source>
        <dbReference type="RuleBase" id="RU003960"/>
    </source>
</evidence>
<dbReference type="NCBIfam" id="TIGR01469">
    <property type="entry name" value="cobA_cysG_Cterm"/>
    <property type="match status" value="1"/>
</dbReference>
<dbReference type="SUPFAM" id="SSF53790">
    <property type="entry name" value="Tetrapyrrole methylase"/>
    <property type="match status" value="1"/>
</dbReference>
<keyword evidence="4" id="KW-0949">S-adenosyl-L-methionine</keyword>
<dbReference type="Gene3D" id="3.30.950.10">
    <property type="entry name" value="Methyltransferase, Cobalt-precorrin-4 Transmethylase, Domain 2"/>
    <property type="match status" value="1"/>
</dbReference>
<dbReference type="InterPro" id="IPR014776">
    <property type="entry name" value="4pyrrole_Mease_sub2"/>
</dbReference>
<keyword evidence="9" id="KW-0456">Lyase</keyword>
<comment type="caution">
    <text evidence="9">The sequence shown here is derived from an EMBL/GenBank/DDBJ whole genome shotgun (WGS) entry which is preliminary data.</text>
</comment>
<comment type="similarity">
    <text evidence="6">Belongs to the precorrin methyltransferase family.</text>
</comment>
<sequence length="508" mass="56502">MNSMEFGKVYLIGAGPGDYKLITMKGLECIQKADVVLYDRLASEKLLSYGREDAEFIYVGKAPDHHTYTQEEINQLLVDKAKEGKTVARLKGGDPFVFGRGGEEALELIKHGIGFEIVPGITSAISVPAYAGIPVTHRNVSASFHVITGNEDPTKDEKAIDYEALAKVEGTLVFLMGVRNIEKICTSLVKYGQKGDRPVAVIHKGTTLEHKILKGTLATISDLVKETGFSNPSIIIVGEVVNLSEELRWFENKPLFGRRVLVTRTRQQASYLSEKIEDLGGEAVEFATIKIEKPENYDEIDKALGEIQKYDWIIFTSVNGVQAFFDRMKKLDFDIRLLHKAKLCAIGPATGKALDDMGFNIEFVPAEYRAEAIIEGLKDKIKPGQHVLLPRADIAREVLIDEIEKMGAWVDNIHVYRTVVPEQDRSSLVAILEERKIDVITFTSSSTVKNFLQILGEENKGLLENIALAVIGPITEETMTQYGLNPDIRAEEYTIDGLVKAITEHFCK</sequence>
<feature type="domain" description="Tetrapyrrole methylase" evidence="7">
    <location>
        <begin position="8"/>
        <end position="220"/>
    </location>
</feature>
<dbReference type="PANTHER" id="PTHR45790">
    <property type="entry name" value="SIROHEME SYNTHASE-RELATED"/>
    <property type="match status" value="1"/>
</dbReference>
<dbReference type="EC" id="2.1.1.107" evidence="1"/>
<dbReference type="GO" id="GO:0004852">
    <property type="term" value="F:uroporphyrinogen-III synthase activity"/>
    <property type="evidence" value="ECO:0007669"/>
    <property type="project" value="InterPro"/>
</dbReference>
<dbReference type="InterPro" id="IPR014777">
    <property type="entry name" value="4pyrrole_Mease_sub1"/>
</dbReference>
<evidence type="ECO:0000256" key="3">
    <source>
        <dbReference type="ARBA" id="ARBA00022679"/>
    </source>
</evidence>
<dbReference type="NCBIfam" id="NF004790">
    <property type="entry name" value="PRK06136.1"/>
    <property type="match status" value="1"/>
</dbReference>
<evidence type="ECO:0000259" key="7">
    <source>
        <dbReference type="Pfam" id="PF00590"/>
    </source>
</evidence>
<dbReference type="InterPro" id="IPR006366">
    <property type="entry name" value="CobA/CysG_C"/>
</dbReference>
<dbReference type="SUPFAM" id="SSF69618">
    <property type="entry name" value="HemD-like"/>
    <property type="match status" value="1"/>
</dbReference>
<dbReference type="EMBL" id="JACHEN010000003">
    <property type="protein sequence ID" value="MBB6214589.1"/>
    <property type="molecule type" value="Genomic_DNA"/>
</dbReference>
<evidence type="ECO:0000256" key="4">
    <source>
        <dbReference type="ARBA" id="ARBA00022691"/>
    </source>
</evidence>
<protein>
    <recommendedName>
        <fullName evidence="1">uroporphyrinogen-III C-methyltransferase</fullName>
        <ecNumber evidence="1">2.1.1.107</ecNumber>
    </recommendedName>
</protein>
<accession>A0A841KWM6</accession>
<dbReference type="Pfam" id="PF02602">
    <property type="entry name" value="HEM4"/>
    <property type="match status" value="1"/>
</dbReference>
<proteinExistence type="inferred from homology"/>
<keyword evidence="5" id="KW-0627">Porphyrin biosynthesis</keyword>